<evidence type="ECO:0000256" key="5">
    <source>
        <dbReference type="ARBA" id="ARBA00022438"/>
    </source>
</evidence>
<evidence type="ECO:0000256" key="8">
    <source>
        <dbReference type="ARBA" id="ARBA00022723"/>
    </source>
</evidence>
<evidence type="ECO:0000256" key="6">
    <source>
        <dbReference type="ARBA" id="ARBA00022525"/>
    </source>
</evidence>
<dbReference type="Pfam" id="PF02225">
    <property type="entry name" value="PA"/>
    <property type="match status" value="1"/>
</dbReference>
<gene>
    <name evidence="19" type="ORF">BDV25DRAFT_149535</name>
</gene>
<feature type="signal peptide" evidence="16">
    <location>
        <begin position="1"/>
        <end position="15"/>
    </location>
</feature>
<comment type="cofactor">
    <cofactor evidence="1">
        <name>Zn(2+)</name>
        <dbReference type="ChEBI" id="CHEBI:29105"/>
    </cofactor>
</comment>
<sequence length="493" mass="52930">MRSLLLGTFISLALAAKPLVSPKDFPEDIDLNDLLEGSQKLEDFAYAYPERNRVFGGKAHQDTVDYLYEELKKTGYYDVYKQSQVHLWSNAEQKLTADGESIDARTMTYSPSVDVTAEIAVVSNLGCSASDFPSDVAGKIALIKRGECNFAEKSVNAAAAKAAAAIVYNNVAGSMAGTLGAAKSEKGPYSPIVGITLADGQKLISLAEAGSASVDLWINSQQENRTTYNVVAQTKGGDPNNVVALGGHTDSVEAGPGINDDGSGIISNLVIAKALTQYSVKNSVRFLFWTAEEFGLLGSEHYVSHLNATELAKVRLYLNFDMIASPNYALMIYDGDGSAFNQTGPAGSAEIEKLFEDYYDSIDLPYIATQFDGRSDYDAFISRGIPAGGLFTGAEGVMSEANAQLFGGEAGVAYDANYHAVGDNMTNLNHEAFLINSKATAFAVATYANSLESIPRQNATTLRQRSRKRSVRRAPKTHAHVHGTGCWHSQVEA</sequence>
<dbReference type="AlphaFoldDB" id="A0A5N6U4X9"/>
<evidence type="ECO:0000256" key="11">
    <source>
        <dbReference type="ARBA" id="ARBA00022833"/>
    </source>
</evidence>
<evidence type="ECO:0000256" key="4">
    <source>
        <dbReference type="ARBA" id="ARBA00011245"/>
    </source>
</evidence>
<dbReference type="Proteomes" id="UP000325780">
    <property type="component" value="Unassembled WGS sequence"/>
</dbReference>
<evidence type="ECO:0000256" key="7">
    <source>
        <dbReference type="ARBA" id="ARBA00022670"/>
    </source>
</evidence>
<reference evidence="19 20" key="1">
    <citation type="submission" date="2019-04" db="EMBL/GenBank/DDBJ databases">
        <title>Friends and foes A comparative genomics study of 23 Aspergillus species from section Flavi.</title>
        <authorList>
            <consortium name="DOE Joint Genome Institute"/>
            <person name="Kjaerbolling I."/>
            <person name="Vesth T."/>
            <person name="Frisvad J.C."/>
            <person name="Nybo J.L."/>
            <person name="Theobald S."/>
            <person name="Kildgaard S."/>
            <person name="Isbrandt T."/>
            <person name="Kuo A."/>
            <person name="Sato A."/>
            <person name="Lyhne E.K."/>
            <person name="Kogle M.E."/>
            <person name="Wiebenga A."/>
            <person name="Kun R.S."/>
            <person name="Lubbers R.J."/>
            <person name="Makela M.R."/>
            <person name="Barry K."/>
            <person name="Chovatia M."/>
            <person name="Clum A."/>
            <person name="Daum C."/>
            <person name="Haridas S."/>
            <person name="He G."/>
            <person name="LaButti K."/>
            <person name="Lipzen A."/>
            <person name="Mondo S."/>
            <person name="Riley R."/>
            <person name="Salamov A."/>
            <person name="Simmons B.A."/>
            <person name="Magnuson J.K."/>
            <person name="Henrissat B."/>
            <person name="Mortensen U.H."/>
            <person name="Larsen T.O."/>
            <person name="Devries R.P."/>
            <person name="Grigoriev I.V."/>
            <person name="Machida M."/>
            <person name="Baker S.E."/>
            <person name="Andersen M.R."/>
        </authorList>
    </citation>
    <scope>NUCLEOTIDE SEQUENCE [LARGE SCALE GENOMIC DNA]</scope>
    <source>
        <strain evidence="19 20">IBT 18842</strain>
    </source>
</reference>
<feature type="chain" id="PRO_5025057435" description="Peptide hydrolase" evidence="16">
    <location>
        <begin position="16"/>
        <end position="493"/>
    </location>
</feature>
<keyword evidence="6" id="KW-0964">Secreted</keyword>
<feature type="compositionally biased region" description="Basic residues" evidence="15">
    <location>
        <begin position="464"/>
        <end position="481"/>
    </location>
</feature>
<dbReference type="FunFam" id="3.50.30.30:FF:000030">
    <property type="entry name" value="Peptide hydrolase"/>
    <property type="match status" value="1"/>
</dbReference>
<keyword evidence="12" id="KW-0482">Metalloprotease</keyword>
<organism evidence="19 20">
    <name type="scientific">Aspergillus avenaceus</name>
    <dbReference type="NCBI Taxonomy" id="36643"/>
    <lineage>
        <taxon>Eukaryota</taxon>
        <taxon>Fungi</taxon>
        <taxon>Dikarya</taxon>
        <taxon>Ascomycota</taxon>
        <taxon>Pezizomycotina</taxon>
        <taxon>Eurotiomycetes</taxon>
        <taxon>Eurotiomycetidae</taxon>
        <taxon>Eurotiales</taxon>
        <taxon>Aspergillaceae</taxon>
        <taxon>Aspergillus</taxon>
        <taxon>Aspergillus subgen. Circumdati</taxon>
    </lineage>
</organism>
<keyword evidence="7 14" id="KW-0645">Protease</keyword>
<dbReference type="GO" id="GO:0004177">
    <property type="term" value="F:aminopeptidase activity"/>
    <property type="evidence" value="ECO:0007669"/>
    <property type="project" value="UniProtKB-KW"/>
</dbReference>
<dbReference type="InterPro" id="IPR003137">
    <property type="entry name" value="PA_domain"/>
</dbReference>
<evidence type="ECO:0000256" key="14">
    <source>
        <dbReference type="RuleBase" id="RU361240"/>
    </source>
</evidence>
<comment type="similarity">
    <text evidence="3">Belongs to the peptidase M28 family. M28A subfamily.</text>
</comment>
<evidence type="ECO:0000259" key="18">
    <source>
        <dbReference type="Pfam" id="PF04389"/>
    </source>
</evidence>
<dbReference type="PANTHER" id="PTHR12147">
    <property type="entry name" value="METALLOPEPTIDASE M28 FAMILY MEMBER"/>
    <property type="match status" value="1"/>
</dbReference>
<evidence type="ECO:0000256" key="1">
    <source>
        <dbReference type="ARBA" id="ARBA00001947"/>
    </source>
</evidence>
<keyword evidence="13" id="KW-0325">Glycoprotein</keyword>
<dbReference type="InterPro" id="IPR045175">
    <property type="entry name" value="M28_fam"/>
</dbReference>
<evidence type="ECO:0000256" key="15">
    <source>
        <dbReference type="SAM" id="MobiDB-lite"/>
    </source>
</evidence>
<evidence type="ECO:0000256" key="10">
    <source>
        <dbReference type="ARBA" id="ARBA00022801"/>
    </source>
</evidence>
<keyword evidence="9 16" id="KW-0732">Signal</keyword>
<accession>A0A5N6U4X9</accession>
<dbReference type="FunFam" id="3.40.630.10:FF:000054">
    <property type="entry name" value="Peptide hydrolase"/>
    <property type="match status" value="1"/>
</dbReference>
<dbReference type="CDD" id="cd03876">
    <property type="entry name" value="M28_SGAP_like"/>
    <property type="match status" value="1"/>
</dbReference>
<dbReference type="InterPro" id="IPR041756">
    <property type="entry name" value="M28_SGAP-like"/>
</dbReference>
<dbReference type="Gene3D" id="3.40.630.10">
    <property type="entry name" value="Zn peptidases"/>
    <property type="match status" value="1"/>
</dbReference>
<dbReference type="PANTHER" id="PTHR12147:SF57">
    <property type="entry name" value="PEPTIDE HYDROLASE"/>
    <property type="match status" value="1"/>
</dbReference>
<dbReference type="EC" id="3.4.-.-" evidence="14"/>
<keyword evidence="10 14" id="KW-0378">Hydrolase</keyword>
<comment type="subunit">
    <text evidence="4">Monomer.</text>
</comment>
<dbReference type="GO" id="GO:0008235">
    <property type="term" value="F:metalloexopeptidase activity"/>
    <property type="evidence" value="ECO:0007669"/>
    <property type="project" value="InterPro"/>
</dbReference>
<evidence type="ECO:0000313" key="19">
    <source>
        <dbReference type="EMBL" id="KAE8153469.1"/>
    </source>
</evidence>
<dbReference type="SUPFAM" id="SSF52025">
    <property type="entry name" value="PA domain"/>
    <property type="match status" value="1"/>
</dbReference>
<feature type="domain" description="PA" evidence="17">
    <location>
        <begin position="115"/>
        <end position="203"/>
    </location>
</feature>
<keyword evidence="5 19" id="KW-0031">Aminopeptidase</keyword>
<keyword evidence="8 14" id="KW-0479">Metal-binding</keyword>
<name>A0A5N6U4X9_ASPAV</name>
<dbReference type="SUPFAM" id="SSF53187">
    <property type="entry name" value="Zn-dependent exopeptidases"/>
    <property type="match status" value="1"/>
</dbReference>
<dbReference type="InterPro" id="IPR046450">
    <property type="entry name" value="PA_dom_sf"/>
</dbReference>
<dbReference type="GO" id="GO:0005576">
    <property type="term" value="C:extracellular region"/>
    <property type="evidence" value="ECO:0007669"/>
    <property type="project" value="UniProtKB-SubCell"/>
</dbReference>
<keyword evidence="11 14" id="KW-0862">Zinc</keyword>
<evidence type="ECO:0000256" key="2">
    <source>
        <dbReference type="ARBA" id="ARBA00004613"/>
    </source>
</evidence>
<dbReference type="GO" id="GO:0006508">
    <property type="term" value="P:proteolysis"/>
    <property type="evidence" value="ECO:0007669"/>
    <property type="project" value="UniProtKB-KW"/>
</dbReference>
<dbReference type="Gene3D" id="3.50.30.30">
    <property type="match status" value="1"/>
</dbReference>
<protein>
    <recommendedName>
        <fullName evidence="14">Peptide hydrolase</fullName>
        <ecNumber evidence="14">3.4.-.-</ecNumber>
    </recommendedName>
</protein>
<evidence type="ECO:0000313" key="20">
    <source>
        <dbReference type="Proteomes" id="UP000325780"/>
    </source>
</evidence>
<proteinExistence type="inferred from homology"/>
<evidence type="ECO:0000259" key="17">
    <source>
        <dbReference type="Pfam" id="PF02225"/>
    </source>
</evidence>
<evidence type="ECO:0000256" key="9">
    <source>
        <dbReference type="ARBA" id="ARBA00022729"/>
    </source>
</evidence>
<dbReference type="Pfam" id="PF04389">
    <property type="entry name" value="Peptidase_M28"/>
    <property type="match status" value="1"/>
</dbReference>
<dbReference type="GO" id="GO:0046872">
    <property type="term" value="F:metal ion binding"/>
    <property type="evidence" value="ECO:0007669"/>
    <property type="project" value="UniProtKB-KW"/>
</dbReference>
<evidence type="ECO:0000256" key="13">
    <source>
        <dbReference type="ARBA" id="ARBA00023180"/>
    </source>
</evidence>
<evidence type="ECO:0000256" key="3">
    <source>
        <dbReference type="ARBA" id="ARBA00005957"/>
    </source>
</evidence>
<evidence type="ECO:0000256" key="16">
    <source>
        <dbReference type="SAM" id="SignalP"/>
    </source>
</evidence>
<dbReference type="CDD" id="cd02130">
    <property type="entry name" value="PA_ScAPY_like"/>
    <property type="match status" value="1"/>
</dbReference>
<dbReference type="OrthoDB" id="2214at2759"/>
<feature type="domain" description="Peptidase M28" evidence="18">
    <location>
        <begin position="229"/>
        <end position="436"/>
    </location>
</feature>
<evidence type="ECO:0000256" key="12">
    <source>
        <dbReference type="ARBA" id="ARBA00023049"/>
    </source>
</evidence>
<feature type="region of interest" description="Disordered" evidence="15">
    <location>
        <begin position="459"/>
        <end position="493"/>
    </location>
</feature>
<comment type="subcellular location">
    <subcellularLocation>
        <location evidence="2">Secreted</location>
    </subcellularLocation>
</comment>
<dbReference type="EMBL" id="ML742039">
    <property type="protein sequence ID" value="KAE8153469.1"/>
    <property type="molecule type" value="Genomic_DNA"/>
</dbReference>
<keyword evidence="20" id="KW-1185">Reference proteome</keyword>
<dbReference type="InterPro" id="IPR007484">
    <property type="entry name" value="Peptidase_M28"/>
</dbReference>